<feature type="region of interest" description="Disordered" evidence="1">
    <location>
        <begin position="300"/>
        <end position="330"/>
    </location>
</feature>
<evidence type="ECO:0000259" key="2">
    <source>
        <dbReference type="PROSITE" id="PS51925"/>
    </source>
</evidence>
<comment type="caution">
    <text evidence="4">The sequence shown here is derived from an EMBL/GenBank/DDBJ whole genome shotgun (WGS) entry which is preliminary data.</text>
</comment>
<dbReference type="InterPro" id="IPR003121">
    <property type="entry name" value="SWIB_MDM2_domain"/>
</dbReference>
<dbReference type="InterPro" id="IPR019835">
    <property type="entry name" value="SWIB_domain"/>
</dbReference>
<keyword evidence="5" id="KW-1185">Reference proteome</keyword>
<name>A0ABD3R9U2_9STRA</name>
<evidence type="ECO:0000259" key="3">
    <source>
        <dbReference type="PROSITE" id="PS51998"/>
    </source>
</evidence>
<feature type="compositionally biased region" description="Acidic residues" evidence="1">
    <location>
        <begin position="73"/>
        <end position="94"/>
    </location>
</feature>
<dbReference type="InterPro" id="IPR014876">
    <property type="entry name" value="DEK_C"/>
</dbReference>
<feature type="domain" description="DEK-C" evidence="3">
    <location>
        <begin position="3"/>
        <end position="59"/>
    </location>
</feature>
<evidence type="ECO:0000256" key="1">
    <source>
        <dbReference type="SAM" id="MobiDB-lite"/>
    </source>
</evidence>
<evidence type="ECO:0008006" key="6">
    <source>
        <dbReference type="Google" id="ProtNLM"/>
    </source>
</evidence>
<dbReference type="PROSITE" id="PS51998">
    <property type="entry name" value="DEK_C"/>
    <property type="match status" value="1"/>
</dbReference>
<evidence type="ECO:0000313" key="5">
    <source>
        <dbReference type="Proteomes" id="UP001530377"/>
    </source>
</evidence>
<dbReference type="Pfam" id="PF02201">
    <property type="entry name" value="SWIB"/>
    <property type="match status" value="2"/>
</dbReference>
<feature type="region of interest" description="Disordered" evidence="1">
    <location>
        <begin position="66"/>
        <end position="108"/>
    </location>
</feature>
<dbReference type="Gene3D" id="1.10.10.60">
    <property type="entry name" value="Homeodomain-like"/>
    <property type="match status" value="1"/>
</dbReference>
<dbReference type="SUPFAM" id="SSF109715">
    <property type="entry name" value="DEK C-terminal domain"/>
    <property type="match status" value="1"/>
</dbReference>
<dbReference type="CDD" id="cd10567">
    <property type="entry name" value="SWIB-MDM2_like"/>
    <property type="match status" value="2"/>
</dbReference>
<dbReference type="PROSITE" id="PS51925">
    <property type="entry name" value="SWIB_MDM2"/>
    <property type="match status" value="2"/>
</dbReference>
<feature type="region of interest" description="Disordered" evidence="1">
    <location>
        <begin position="189"/>
        <end position="218"/>
    </location>
</feature>
<dbReference type="Proteomes" id="UP001530377">
    <property type="component" value="Unassembled WGS sequence"/>
</dbReference>
<proteinExistence type="predicted"/>
<dbReference type="SUPFAM" id="SSF47592">
    <property type="entry name" value="SWIB/MDM2 domain"/>
    <property type="match status" value="2"/>
</dbReference>
<dbReference type="Pfam" id="PF08766">
    <property type="entry name" value="DEK_C"/>
    <property type="match status" value="1"/>
</dbReference>
<reference evidence="4 5" key="1">
    <citation type="submission" date="2024-10" db="EMBL/GenBank/DDBJ databases">
        <title>Updated reference genomes for cyclostephanoid diatoms.</title>
        <authorList>
            <person name="Roberts W.R."/>
            <person name="Alverson A.J."/>
        </authorList>
    </citation>
    <scope>NUCLEOTIDE SEQUENCE [LARGE SCALE GENOMIC DNA]</scope>
    <source>
        <strain evidence="4 5">AJA228-03</strain>
    </source>
</reference>
<feature type="compositionally biased region" description="Acidic residues" evidence="1">
    <location>
        <begin position="307"/>
        <end position="330"/>
    </location>
</feature>
<feature type="domain" description="DM2" evidence="2">
    <location>
        <begin position="217"/>
        <end position="295"/>
    </location>
</feature>
<dbReference type="InterPro" id="IPR036885">
    <property type="entry name" value="SWIB_MDM2_dom_sf"/>
</dbReference>
<organism evidence="4 5">
    <name type="scientific">Cyclostephanos tholiformis</name>
    <dbReference type="NCBI Taxonomy" id="382380"/>
    <lineage>
        <taxon>Eukaryota</taxon>
        <taxon>Sar</taxon>
        <taxon>Stramenopiles</taxon>
        <taxon>Ochrophyta</taxon>
        <taxon>Bacillariophyta</taxon>
        <taxon>Coscinodiscophyceae</taxon>
        <taxon>Thalassiosirophycidae</taxon>
        <taxon>Stephanodiscales</taxon>
        <taxon>Stephanodiscaceae</taxon>
        <taxon>Cyclostephanos</taxon>
    </lineage>
</organism>
<gene>
    <name evidence="4" type="ORF">ACHAXA_003303</name>
</gene>
<dbReference type="EMBL" id="JALLPB020000726">
    <property type="protein sequence ID" value="KAL3806831.1"/>
    <property type="molecule type" value="Genomic_DNA"/>
</dbReference>
<dbReference type="PANTHER" id="PTHR13844">
    <property type="entry name" value="SWI/SNF-RELATED MATRIX-ASSOCIATED ACTIN-DEPENDENT REGULATOR OF CHROMATIN SUBFAMILY D"/>
    <property type="match status" value="1"/>
</dbReference>
<accession>A0ABD3R9U2</accession>
<evidence type="ECO:0000313" key="4">
    <source>
        <dbReference type="EMBL" id="KAL3806831.1"/>
    </source>
</evidence>
<dbReference type="AlphaFoldDB" id="A0ABD3R9U2"/>
<sequence length="330" mass="36745">MAVPSETKIREKMEEMMRIVDLETMSTKQFIAALSAEFGGADLSTRKKFIKAAITEIIDVMTKDAADGGDAVGGEEDRDNDSSDEEDEDDEEEVDLKPKKKGGGGGLSAVKEISDDLAAFLDSGKHMARTAIVKSLWEYIKKNNLQNPSDKREILLDDRMKAVFGVDTFTMFSMNKYIGAHVEPYKPVDLTSSSGTPKKRKAKSPQKEKASAKKKAGTQVPYRLSDELVAVVGKPVLSRPQVTQALWAYIRANNLQNSEDKREIFCDDKLSRVMGNESKVTMFSMNKYVTPHLLEKLHKSEYTHEDSNEENYGDDSGSYDEIEGEGSDDE</sequence>
<dbReference type="SMART" id="SM00151">
    <property type="entry name" value="SWIB"/>
    <property type="match status" value="2"/>
</dbReference>
<protein>
    <recommendedName>
        <fullName evidence="6">DM2 domain-containing protein</fullName>
    </recommendedName>
</protein>
<feature type="domain" description="DM2" evidence="2">
    <location>
        <begin position="106"/>
        <end position="184"/>
    </location>
</feature>
<dbReference type="Gene3D" id="1.10.245.10">
    <property type="entry name" value="SWIB/MDM2 domain"/>
    <property type="match status" value="2"/>
</dbReference>